<dbReference type="AlphaFoldDB" id="A0A803NNZ7"/>
<dbReference type="PANTHER" id="PTHR33470:SF40">
    <property type="entry name" value="PROTEIN SEED AND ROOT HAIR PROTECTIVE PROTEIN"/>
    <property type="match status" value="1"/>
</dbReference>
<reference evidence="5" key="1">
    <citation type="submission" date="2018-11" db="EMBL/GenBank/DDBJ databases">
        <authorList>
            <person name="Grassa J C."/>
        </authorList>
    </citation>
    <scope>NUCLEOTIDE SEQUENCE [LARGE SCALE GENOMIC DNA]</scope>
</reference>
<sequence length="423" mass="46889">MGRSSLCITSLLLLSLVIFASAHYDIKPNKLKTPTKQQYGKPKPDEKIKSTPTKPNYAQPEGIKKKTNYAPSKPVYHDQKPKEIPTKSNYKGASPVPQQENKSTLPITTIAVQGLVLCKQGLKYFPIQGAVAKIICIAECEEGYKTKTLSILSGASDAKGYFYATLLSPSTLIGDHINNIWNLKECKAYLDHSPLESCNIPTNINDVNMDKSDTKSREKNRTKIGQATTTTTAFGLGGGALAVAGLVAFYAIKRYRRNKGGCTTKTPKECFFKCLPKKDEDSGGLHSLLETSSSSPLDSSSKSSDRETSTMSTVVATQEMKNFTELEITLENALHLEEDPKVDLQMQSAKGDTEEEARPAEDNTEERTYYMNKNDVIFNNTDAQELKTTQDKRTEEKIRELEITGEEVRSYREVQSTVVKHSS</sequence>
<feature type="compositionally biased region" description="Low complexity" evidence="2">
    <location>
        <begin position="284"/>
        <end position="302"/>
    </location>
</feature>
<dbReference type="EnsemblPlants" id="evm.model.01.405">
    <property type="protein sequence ID" value="cds.evm.model.01.405"/>
    <property type="gene ID" value="evm.TU.01.405"/>
</dbReference>
<evidence type="ECO:0000256" key="3">
    <source>
        <dbReference type="SAM" id="Phobius"/>
    </source>
</evidence>
<feature type="transmembrane region" description="Helical" evidence="3">
    <location>
        <begin position="233"/>
        <end position="252"/>
    </location>
</feature>
<dbReference type="Gramene" id="evm.model.01.405">
    <property type="protein sequence ID" value="cds.evm.model.01.405"/>
    <property type="gene ID" value="evm.TU.01.405"/>
</dbReference>
<dbReference type="GO" id="GO:0071944">
    <property type="term" value="C:cell periphery"/>
    <property type="evidence" value="ECO:0007669"/>
    <property type="project" value="TreeGrafter"/>
</dbReference>
<dbReference type="GO" id="GO:0009723">
    <property type="term" value="P:response to ethylene"/>
    <property type="evidence" value="ECO:0007669"/>
    <property type="project" value="TreeGrafter"/>
</dbReference>
<reference evidence="5" key="2">
    <citation type="submission" date="2021-03" db="UniProtKB">
        <authorList>
            <consortium name="EnsemblPlants"/>
        </authorList>
    </citation>
    <scope>IDENTIFICATION</scope>
</reference>
<dbReference type="Pfam" id="PF01190">
    <property type="entry name" value="Pollen_Ole_e_1"/>
    <property type="match status" value="1"/>
</dbReference>
<keyword evidence="3" id="KW-0472">Membrane</keyword>
<keyword evidence="3" id="KW-0812">Transmembrane</keyword>
<evidence type="ECO:0000313" key="5">
    <source>
        <dbReference type="EnsemblPlants" id="cds.evm.model.01.405"/>
    </source>
</evidence>
<name>A0A803NNZ7_CANSA</name>
<evidence type="ECO:0000256" key="4">
    <source>
        <dbReference type="SAM" id="SignalP"/>
    </source>
</evidence>
<keyword evidence="6" id="KW-1185">Reference proteome</keyword>
<keyword evidence="1 4" id="KW-0732">Signal</keyword>
<evidence type="ECO:0000256" key="2">
    <source>
        <dbReference type="SAM" id="MobiDB-lite"/>
    </source>
</evidence>
<dbReference type="Proteomes" id="UP000596661">
    <property type="component" value="Chromosome 1"/>
</dbReference>
<protein>
    <submittedName>
        <fullName evidence="5">Uncharacterized protein</fullName>
    </submittedName>
</protein>
<feature type="chain" id="PRO_5030549265" evidence="4">
    <location>
        <begin position="23"/>
        <end position="423"/>
    </location>
</feature>
<feature type="region of interest" description="Disordered" evidence="2">
    <location>
        <begin position="31"/>
        <end position="84"/>
    </location>
</feature>
<evidence type="ECO:0000313" key="6">
    <source>
        <dbReference type="Proteomes" id="UP000596661"/>
    </source>
</evidence>
<organism evidence="5 6">
    <name type="scientific">Cannabis sativa</name>
    <name type="common">Hemp</name>
    <name type="synonym">Marijuana</name>
    <dbReference type="NCBI Taxonomy" id="3483"/>
    <lineage>
        <taxon>Eukaryota</taxon>
        <taxon>Viridiplantae</taxon>
        <taxon>Streptophyta</taxon>
        <taxon>Embryophyta</taxon>
        <taxon>Tracheophyta</taxon>
        <taxon>Spermatophyta</taxon>
        <taxon>Magnoliopsida</taxon>
        <taxon>eudicotyledons</taxon>
        <taxon>Gunneridae</taxon>
        <taxon>Pentapetalae</taxon>
        <taxon>rosids</taxon>
        <taxon>fabids</taxon>
        <taxon>Rosales</taxon>
        <taxon>Cannabaceae</taxon>
        <taxon>Cannabis</taxon>
    </lineage>
</organism>
<feature type="compositionally biased region" description="Basic and acidic residues" evidence="2">
    <location>
        <begin position="75"/>
        <end position="84"/>
    </location>
</feature>
<dbReference type="EMBL" id="UZAU01000011">
    <property type="status" value="NOT_ANNOTATED_CDS"/>
    <property type="molecule type" value="Genomic_DNA"/>
</dbReference>
<evidence type="ECO:0000256" key="1">
    <source>
        <dbReference type="ARBA" id="ARBA00022729"/>
    </source>
</evidence>
<feature type="region of interest" description="Disordered" evidence="2">
    <location>
        <begin position="280"/>
        <end position="313"/>
    </location>
</feature>
<proteinExistence type="predicted"/>
<dbReference type="PANTHER" id="PTHR33470">
    <property type="entry name" value="OS01G0164075 PROTEIN"/>
    <property type="match status" value="1"/>
</dbReference>
<feature type="signal peptide" evidence="4">
    <location>
        <begin position="1"/>
        <end position="22"/>
    </location>
</feature>
<accession>A0A803NNZ7</accession>
<keyword evidence="3" id="KW-1133">Transmembrane helix</keyword>